<accession>A0ABC8LPB5</accession>
<protein>
    <submittedName>
        <fullName evidence="1">Uncharacterized protein</fullName>
    </submittedName>
</protein>
<dbReference type="Proteomes" id="UP001642260">
    <property type="component" value="Unassembled WGS sequence"/>
</dbReference>
<evidence type="ECO:0000313" key="2">
    <source>
        <dbReference type="Proteomes" id="UP001642260"/>
    </source>
</evidence>
<sequence>MIKVVLELIVGLALCMWAVLTFHGKFLSIHPDSDENRAVLYQITRIS</sequence>
<keyword evidence="2" id="KW-1185">Reference proteome</keyword>
<proteinExistence type="predicted"/>
<gene>
    <name evidence="1" type="ORF">ERUC_LOCUS38111</name>
</gene>
<dbReference type="AlphaFoldDB" id="A0ABC8LPB5"/>
<organism evidence="1 2">
    <name type="scientific">Eruca vesicaria subsp. sativa</name>
    <name type="common">Garden rocket</name>
    <name type="synonym">Eruca sativa</name>
    <dbReference type="NCBI Taxonomy" id="29727"/>
    <lineage>
        <taxon>Eukaryota</taxon>
        <taxon>Viridiplantae</taxon>
        <taxon>Streptophyta</taxon>
        <taxon>Embryophyta</taxon>
        <taxon>Tracheophyta</taxon>
        <taxon>Spermatophyta</taxon>
        <taxon>Magnoliopsida</taxon>
        <taxon>eudicotyledons</taxon>
        <taxon>Gunneridae</taxon>
        <taxon>Pentapetalae</taxon>
        <taxon>rosids</taxon>
        <taxon>malvids</taxon>
        <taxon>Brassicales</taxon>
        <taxon>Brassicaceae</taxon>
        <taxon>Brassiceae</taxon>
        <taxon>Eruca</taxon>
    </lineage>
</organism>
<reference evidence="1 2" key="1">
    <citation type="submission" date="2022-03" db="EMBL/GenBank/DDBJ databases">
        <authorList>
            <person name="Macdonald S."/>
            <person name="Ahmed S."/>
            <person name="Newling K."/>
        </authorList>
    </citation>
    <scope>NUCLEOTIDE SEQUENCE [LARGE SCALE GENOMIC DNA]</scope>
</reference>
<comment type="caution">
    <text evidence="1">The sequence shown here is derived from an EMBL/GenBank/DDBJ whole genome shotgun (WGS) entry which is preliminary data.</text>
</comment>
<evidence type="ECO:0000313" key="1">
    <source>
        <dbReference type="EMBL" id="CAH8385628.1"/>
    </source>
</evidence>
<name>A0ABC8LPB5_ERUVS</name>
<dbReference type="EMBL" id="CAKOAT010668487">
    <property type="protein sequence ID" value="CAH8385628.1"/>
    <property type="molecule type" value="Genomic_DNA"/>
</dbReference>